<protein>
    <submittedName>
        <fullName evidence="2">Uncharacterized protein</fullName>
    </submittedName>
</protein>
<evidence type="ECO:0000313" key="3">
    <source>
        <dbReference type="Proteomes" id="UP001224775"/>
    </source>
</evidence>
<proteinExistence type="predicted"/>
<gene>
    <name evidence="2" type="ORF">QTG54_016311</name>
</gene>
<dbReference type="Proteomes" id="UP001224775">
    <property type="component" value="Unassembled WGS sequence"/>
</dbReference>
<accession>A0AAD8XT39</accession>
<keyword evidence="3" id="KW-1185">Reference proteome</keyword>
<name>A0AAD8XT39_9STRA</name>
<evidence type="ECO:0000313" key="2">
    <source>
        <dbReference type="EMBL" id="KAK1732980.1"/>
    </source>
</evidence>
<evidence type="ECO:0000256" key="1">
    <source>
        <dbReference type="SAM" id="MobiDB-lite"/>
    </source>
</evidence>
<feature type="compositionally biased region" description="Polar residues" evidence="1">
    <location>
        <begin position="28"/>
        <end position="42"/>
    </location>
</feature>
<dbReference type="EMBL" id="JATAAI010000055">
    <property type="protein sequence ID" value="KAK1732980.1"/>
    <property type="molecule type" value="Genomic_DNA"/>
</dbReference>
<feature type="compositionally biased region" description="Basic and acidic residues" evidence="1">
    <location>
        <begin position="8"/>
        <end position="19"/>
    </location>
</feature>
<feature type="compositionally biased region" description="Basic and acidic residues" evidence="1">
    <location>
        <begin position="48"/>
        <end position="76"/>
    </location>
</feature>
<sequence>MGCCWSKRQFEGEGHRLGTADEAAQRATAKTSGAKNETQPYQPYTDKLLTDEDRARIREERLAATEARLSKEAKKEMKTKKKKPSSDEPLRGPNSKNTLRWTAG</sequence>
<organism evidence="2 3">
    <name type="scientific">Skeletonema marinoi</name>
    <dbReference type="NCBI Taxonomy" id="267567"/>
    <lineage>
        <taxon>Eukaryota</taxon>
        <taxon>Sar</taxon>
        <taxon>Stramenopiles</taxon>
        <taxon>Ochrophyta</taxon>
        <taxon>Bacillariophyta</taxon>
        <taxon>Coscinodiscophyceae</taxon>
        <taxon>Thalassiosirophycidae</taxon>
        <taxon>Thalassiosirales</taxon>
        <taxon>Skeletonemataceae</taxon>
        <taxon>Skeletonema</taxon>
        <taxon>Skeletonema marinoi-dohrnii complex</taxon>
    </lineage>
</organism>
<dbReference type="AlphaFoldDB" id="A0AAD8XT39"/>
<feature type="compositionally biased region" description="Polar residues" evidence="1">
    <location>
        <begin position="94"/>
        <end position="104"/>
    </location>
</feature>
<reference evidence="2" key="1">
    <citation type="submission" date="2023-06" db="EMBL/GenBank/DDBJ databases">
        <title>Survivors Of The Sea: Transcriptome response of Skeletonema marinoi to long-term dormancy.</title>
        <authorList>
            <person name="Pinder M.I.M."/>
            <person name="Kourtchenko O."/>
            <person name="Robertson E.K."/>
            <person name="Larsson T."/>
            <person name="Maumus F."/>
            <person name="Osuna-Cruz C.M."/>
            <person name="Vancaester E."/>
            <person name="Stenow R."/>
            <person name="Vandepoele K."/>
            <person name="Ploug H."/>
            <person name="Bruchert V."/>
            <person name="Godhe A."/>
            <person name="Topel M."/>
        </authorList>
    </citation>
    <scope>NUCLEOTIDE SEQUENCE</scope>
    <source>
        <strain evidence="2">R05AC</strain>
    </source>
</reference>
<comment type="caution">
    <text evidence="2">The sequence shown here is derived from an EMBL/GenBank/DDBJ whole genome shotgun (WGS) entry which is preliminary data.</text>
</comment>
<feature type="region of interest" description="Disordered" evidence="1">
    <location>
        <begin position="1"/>
        <end position="104"/>
    </location>
</feature>